<feature type="transmembrane region" description="Helical" evidence="1">
    <location>
        <begin position="36"/>
        <end position="54"/>
    </location>
</feature>
<feature type="transmembrane region" description="Helical" evidence="1">
    <location>
        <begin position="12"/>
        <end position="30"/>
    </location>
</feature>
<protein>
    <submittedName>
        <fullName evidence="2">Uncharacterized protein</fullName>
    </submittedName>
</protein>
<accession>A0A368XH80</accession>
<feature type="transmembrane region" description="Helical" evidence="1">
    <location>
        <begin position="158"/>
        <end position="181"/>
    </location>
</feature>
<dbReference type="RefSeq" id="WP_114353502.1">
    <property type="nucleotide sequence ID" value="NZ_QPJJ01000010.1"/>
</dbReference>
<keyword evidence="3" id="KW-1185">Reference proteome</keyword>
<keyword evidence="1" id="KW-1133">Transmembrane helix</keyword>
<evidence type="ECO:0000313" key="3">
    <source>
        <dbReference type="Proteomes" id="UP000252585"/>
    </source>
</evidence>
<evidence type="ECO:0000256" key="1">
    <source>
        <dbReference type="SAM" id="Phobius"/>
    </source>
</evidence>
<keyword evidence="1" id="KW-0812">Transmembrane</keyword>
<organism evidence="2 3">
    <name type="scientific">Saliterribacillus persicus</name>
    <dbReference type="NCBI Taxonomy" id="930114"/>
    <lineage>
        <taxon>Bacteria</taxon>
        <taxon>Bacillati</taxon>
        <taxon>Bacillota</taxon>
        <taxon>Bacilli</taxon>
        <taxon>Bacillales</taxon>
        <taxon>Bacillaceae</taxon>
        <taxon>Saliterribacillus</taxon>
    </lineage>
</organism>
<feature type="transmembrane region" description="Helical" evidence="1">
    <location>
        <begin position="132"/>
        <end position="152"/>
    </location>
</feature>
<evidence type="ECO:0000313" key="2">
    <source>
        <dbReference type="EMBL" id="RCW65837.1"/>
    </source>
</evidence>
<gene>
    <name evidence="2" type="ORF">DFR57_11054</name>
</gene>
<sequence>MNKTVSFKESRIISTSVLLFGMGFLMSVIPDFNTPLMLFNFVLAGIATVLFYVFWKKHQHQSKRYFSLLSYVMIIGLGVFAAIPLLRVFYLELVFWFGVVMLAIMVLLPYLFAKEIAFGIQKPAKSKLGKVYLIFALLIIGFGATVYSHSLFTSNPEANVIAIFAFLLALLLFFTAPVLLIKPEDMDEIVNE</sequence>
<dbReference type="Proteomes" id="UP000252585">
    <property type="component" value="Unassembled WGS sequence"/>
</dbReference>
<reference evidence="2 3" key="1">
    <citation type="submission" date="2018-07" db="EMBL/GenBank/DDBJ databases">
        <title>Genomic Encyclopedia of Type Strains, Phase IV (KMG-IV): sequencing the most valuable type-strain genomes for metagenomic binning, comparative biology and taxonomic classification.</title>
        <authorList>
            <person name="Goeker M."/>
        </authorList>
    </citation>
    <scope>NUCLEOTIDE SEQUENCE [LARGE SCALE GENOMIC DNA]</scope>
    <source>
        <strain evidence="2 3">DSM 27696</strain>
    </source>
</reference>
<keyword evidence="1" id="KW-0472">Membrane</keyword>
<comment type="caution">
    <text evidence="2">The sequence shown here is derived from an EMBL/GenBank/DDBJ whole genome shotgun (WGS) entry which is preliminary data.</text>
</comment>
<dbReference type="EMBL" id="QPJJ01000010">
    <property type="protein sequence ID" value="RCW65837.1"/>
    <property type="molecule type" value="Genomic_DNA"/>
</dbReference>
<feature type="transmembrane region" description="Helical" evidence="1">
    <location>
        <begin position="93"/>
        <end position="112"/>
    </location>
</feature>
<dbReference type="AlphaFoldDB" id="A0A368XH80"/>
<proteinExistence type="predicted"/>
<dbReference type="OrthoDB" id="2963463at2"/>
<feature type="transmembrane region" description="Helical" evidence="1">
    <location>
        <begin position="66"/>
        <end position="87"/>
    </location>
</feature>
<name>A0A368XH80_9BACI</name>